<comment type="similarity">
    <text evidence="1">Belongs to the PPP phosphatase family.</text>
</comment>
<dbReference type="InterPro" id="IPR006186">
    <property type="entry name" value="Ser/Thr-sp_prot-phosphatase"/>
</dbReference>
<evidence type="ECO:0000313" key="3">
    <source>
        <dbReference type="EMBL" id="NDV30773.1"/>
    </source>
</evidence>
<reference evidence="3" key="1">
    <citation type="journal article" date="2020" name="J. Eukaryot. Microbiol.">
        <title>De novo Sequencing, Assembly and Annotation of the Transcriptome for the Free-Living Testate Amoeba Arcella intermedia.</title>
        <authorList>
            <person name="Ribeiro G.M."/>
            <person name="Porfirio-Sousa A.L."/>
            <person name="Maurer-Alcala X.X."/>
            <person name="Katz L.A."/>
            <person name="Lahr D.J.G."/>
        </authorList>
    </citation>
    <scope>NUCLEOTIDE SEQUENCE</scope>
</reference>
<dbReference type="GO" id="GO:0033192">
    <property type="term" value="F:calmodulin-dependent protein phosphatase activity"/>
    <property type="evidence" value="ECO:0007669"/>
    <property type="project" value="InterPro"/>
</dbReference>
<dbReference type="AlphaFoldDB" id="A0A6B2L187"/>
<organism evidence="3">
    <name type="scientific">Arcella intermedia</name>
    <dbReference type="NCBI Taxonomy" id="1963864"/>
    <lineage>
        <taxon>Eukaryota</taxon>
        <taxon>Amoebozoa</taxon>
        <taxon>Tubulinea</taxon>
        <taxon>Elardia</taxon>
        <taxon>Arcellinida</taxon>
        <taxon>Sphaerothecina</taxon>
        <taxon>Arcellidae</taxon>
        <taxon>Arcella</taxon>
    </lineage>
</organism>
<keyword evidence="1" id="KW-0378">Hydrolase</keyword>
<sequence>MRPNSRKNRSGSQSEAAKVALSIVQSKAQQATSKAPRNPKVLLDTTRKMPSVLQPTYEVLDFTELQTSGNLDHEILKEHFKMQGRLKKSCVMMILEKVEALMKAEPNVLRMKAPVVVVGDIHGQFYDLLTLFTKAGEPELNKYLFLGDYVDRGVFSFECMIYLFFLKLALPDRIFLIRGNHETRAMTAIHSFKDEILHKFDEEIYNHFMKVFDAFPIAAVLTNAQGDFFCCHGGLSPLITTIEEIEKFNRFVEPEDETLFMDLLWADPMEESSTNQRYKDNYRRDCSYCFGYDAMSDFLERNKVVSIIRAHEVKENGYEQHWYKKLNPELKIPPCITVFSAPNYCDSYSNSGAYLKLDIDIYTLHQFSWVDHPYVLPKFSNAFLFSLPFVLENAMQVLVRIMQALAAAYDKDDQEEETKEKLTKPEPSPFDTRLRQATEQMLKIKNWRENNALAVQRLSLDASVISYGRSISVGAVMSKKKSWFETVKDIDKENEKLVFENPSAMANQRRLRRTQTFKV</sequence>
<evidence type="ECO:0000259" key="2">
    <source>
        <dbReference type="PROSITE" id="PS00125"/>
    </source>
</evidence>
<dbReference type="PANTHER" id="PTHR45673">
    <property type="entry name" value="SERINE/THREONINE-PROTEIN PHOSPHATASE 2B CATALYTIC SUBUNIT 1-RELATED"/>
    <property type="match status" value="1"/>
</dbReference>
<dbReference type="Pfam" id="PF00149">
    <property type="entry name" value="Metallophos"/>
    <property type="match status" value="1"/>
</dbReference>
<dbReference type="Gene3D" id="3.60.21.10">
    <property type="match status" value="1"/>
</dbReference>
<accession>A0A6B2L187</accession>
<dbReference type="EC" id="3.1.3.16" evidence="1"/>
<comment type="catalytic activity">
    <reaction evidence="1">
        <text>O-phospho-L-threonyl-[protein] + H2O = L-threonyl-[protein] + phosphate</text>
        <dbReference type="Rhea" id="RHEA:47004"/>
        <dbReference type="Rhea" id="RHEA-COMP:11060"/>
        <dbReference type="Rhea" id="RHEA-COMP:11605"/>
        <dbReference type="ChEBI" id="CHEBI:15377"/>
        <dbReference type="ChEBI" id="CHEBI:30013"/>
        <dbReference type="ChEBI" id="CHEBI:43474"/>
        <dbReference type="ChEBI" id="CHEBI:61977"/>
        <dbReference type="EC" id="3.1.3.16"/>
    </reaction>
</comment>
<dbReference type="EMBL" id="GIBP01001804">
    <property type="protein sequence ID" value="NDV30773.1"/>
    <property type="molecule type" value="Transcribed_RNA"/>
</dbReference>
<dbReference type="GO" id="GO:0097720">
    <property type="term" value="P:calcineurin-mediated signaling"/>
    <property type="evidence" value="ECO:0007669"/>
    <property type="project" value="InterPro"/>
</dbReference>
<protein>
    <recommendedName>
        <fullName evidence="1">Serine/threonine-protein phosphatase</fullName>
        <ecNumber evidence="1">3.1.3.16</ecNumber>
    </recommendedName>
</protein>
<dbReference type="SUPFAM" id="SSF56300">
    <property type="entry name" value="Metallo-dependent phosphatases"/>
    <property type="match status" value="1"/>
</dbReference>
<dbReference type="InterPro" id="IPR029052">
    <property type="entry name" value="Metallo-depent_PP-like"/>
</dbReference>
<name>A0A6B2L187_9EUKA</name>
<dbReference type="InterPro" id="IPR043360">
    <property type="entry name" value="PP2B"/>
</dbReference>
<proteinExistence type="inferred from homology"/>
<dbReference type="PRINTS" id="PR00114">
    <property type="entry name" value="STPHPHTASE"/>
</dbReference>
<evidence type="ECO:0000256" key="1">
    <source>
        <dbReference type="RuleBase" id="RU004273"/>
    </source>
</evidence>
<dbReference type="SMART" id="SM00156">
    <property type="entry name" value="PP2Ac"/>
    <property type="match status" value="1"/>
</dbReference>
<dbReference type="InterPro" id="IPR004843">
    <property type="entry name" value="Calcineurin-like_PHP"/>
</dbReference>
<dbReference type="PROSITE" id="PS00125">
    <property type="entry name" value="SER_THR_PHOSPHATASE"/>
    <property type="match status" value="1"/>
</dbReference>
<feature type="domain" description="Serine/threonine specific protein phosphatases" evidence="2">
    <location>
        <begin position="177"/>
        <end position="182"/>
    </location>
</feature>